<evidence type="ECO:0000256" key="1">
    <source>
        <dbReference type="SAM" id="Coils"/>
    </source>
</evidence>
<accession>A0A6J7XRF1</accession>
<name>A0A6J7XRF1_9CAUD</name>
<sequence>MNANELADAMDTHGFRYHHVKKAVALLRQQQNEIEALKKDNKELHAIAQRMAMAESDARKSLQWFKDAKEMKNEPIAWMWQDDDEEWVEVMPRKGIPFYTHPVKELTDEEIRHIQAQCHLKDVGYDGFIMRFARAILRKAQEK</sequence>
<organism evidence="2">
    <name type="scientific">uncultured Caudovirales phage</name>
    <dbReference type="NCBI Taxonomy" id="2100421"/>
    <lineage>
        <taxon>Viruses</taxon>
        <taxon>Duplodnaviria</taxon>
        <taxon>Heunggongvirae</taxon>
        <taxon>Uroviricota</taxon>
        <taxon>Caudoviricetes</taxon>
        <taxon>Peduoviridae</taxon>
        <taxon>Maltschvirus</taxon>
        <taxon>Maltschvirus maltsch</taxon>
    </lineage>
</organism>
<protein>
    <submittedName>
        <fullName evidence="2">Uncharacterized protein</fullName>
    </submittedName>
</protein>
<keyword evidence="1" id="KW-0175">Coiled coil</keyword>
<reference evidence="2" key="1">
    <citation type="submission" date="2020-05" db="EMBL/GenBank/DDBJ databases">
        <authorList>
            <person name="Chiriac C."/>
            <person name="Salcher M."/>
            <person name="Ghai R."/>
            <person name="Kavagutti S V."/>
        </authorList>
    </citation>
    <scope>NUCLEOTIDE SEQUENCE</scope>
</reference>
<dbReference type="EMBL" id="LR798463">
    <property type="protein sequence ID" value="CAB5238845.1"/>
    <property type="molecule type" value="Genomic_DNA"/>
</dbReference>
<evidence type="ECO:0000313" key="2">
    <source>
        <dbReference type="EMBL" id="CAB5238845.1"/>
    </source>
</evidence>
<feature type="coiled-coil region" evidence="1">
    <location>
        <begin position="20"/>
        <end position="47"/>
    </location>
</feature>
<proteinExistence type="predicted"/>
<gene>
    <name evidence="2" type="ORF">UFOVP230_34</name>
</gene>